<organism evidence="3 4">
    <name type="scientific">Acidovorax soli</name>
    <dbReference type="NCBI Taxonomy" id="592050"/>
    <lineage>
        <taxon>Bacteria</taxon>
        <taxon>Pseudomonadati</taxon>
        <taxon>Pseudomonadota</taxon>
        <taxon>Betaproteobacteria</taxon>
        <taxon>Burkholderiales</taxon>
        <taxon>Comamonadaceae</taxon>
        <taxon>Acidovorax</taxon>
    </lineage>
</organism>
<dbReference type="GO" id="GO:0005509">
    <property type="term" value="F:calcium ion binding"/>
    <property type="evidence" value="ECO:0007669"/>
    <property type="project" value="InterPro"/>
</dbReference>
<dbReference type="InterPro" id="IPR001343">
    <property type="entry name" value="Hemolysn_Ca-bd"/>
</dbReference>
<reference evidence="3 4" key="1">
    <citation type="submission" date="2020-08" db="EMBL/GenBank/DDBJ databases">
        <title>Functional genomics of gut bacteria from endangered species of beetles.</title>
        <authorList>
            <person name="Carlos-Shanley C."/>
        </authorList>
    </citation>
    <scope>NUCLEOTIDE SEQUENCE [LARGE SCALE GENOMIC DNA]</scope>
    <source>
        <strain evidence="3 4">S00198</strain>
    </source>
</reference>
<evidence type="ECO:0000256" key="1">
    <source>
        <dbReference type="SAM" id="MobiDB-lite"/>
    </source>
</evidence>
<evidence type="ECO:0000259" key="2">
    <source>
        <dbReference type="Pfam" id="PF14252"/>
    </source>
</evidence>
<evidence type="ECO:0000313" key="4">
    <source>
        <dbReference type="Proteomes" id="UP000575083"/>
    </source>
</evidence>
<accession>A0A7X0PJL2</accession>
<feature type="region of interest" description="Disordered" evidence="1">
    <location>
        <begin position="2013"/>
        <end position="2036"/>
    </location>
</feature>
<keyword evidence="4" id="KW-1185">Reference proteome</keyword>
<dbReference type="EMBL" id="JACHLK010000017">
    <property type="protein sequence ID" value="MBB6563148.1"/>
    <property type="molecule type" value="Genomic_DNA"/>
</dbReference>
<dbReference type="Proteomes" id="UP000575083">
    <property type="component" value="Unassembled WGS sequence"/>
</dbReference>
<evidence type="ECO:0000313" key="3">
    <source>
        <dbReference type="EMBL" id="MBB6563148.1"/>
    </source>
</evidence>
<comment type="caution">
    <text evidence="3">The sequence shown here is derived from an EMBL/GenBank/DDBJ whole genome shotgun (WGS) entry which is preliminary data.</text>
</comment>
<dbReference type="PROSITE" id="PS00330">
    <property type="entry name" value="HEMOLYSIN_CALCIUM"/>
    <property type="match status" value="1"/>
</dbReference>
<dbReference type="InterPro" id="IPR018511">
    <property type="entry name" value="Hemolysin-typ_Ca-bd_CS"/>
</dbReference>
<dbReference type="SUPFAM" id="SSF51120">
    <property type="entry name" value="beta-Roll"/>
    <property type="match status" value="1"/>
</dbReference>
<protein>
    <recommendedName>
        <fullName evidence="2">DUF4347 domain-containing protein</fullName>
    </recommendedName>
</protein>
<gene>
    <name evidence="3" type="ORF">HNP48_005867</name>
</gene>
<feature type="domain" description="DUF4347" evidence="2">
    <location>
        <begin position="23"/>
        <end position="185"/>
    </location>
</feature>
<dbReference type="PRINTS" id="PR00313">
    <property type="entry name" value="CABNDNGRPT"/>
</dbReference>
<dbReference type="InterPro" id="IPR025592">
    <property type="entry name" value="DUF4347"/>
</dbReference>
<dbReference type="Pfam" id="PF00353">
    <property type="entry name" value="HemolysinCabind"/>
    <property type="match status" value="2"/>
</dbReference>
<proteinExistence type="predicted"/>
<dbReference type="RefSeq" id="WP_184863871.1">
    <property type="nucleotide sequence ID" value="NZ_JACHLK010000017.1"/>
</dbReference>
<name>A0A7X0PJL2_9BURK</name>
<dbReference type="InterPro" id="IPR011049">
    <property type="entry name" value="Serralysin-like_metalloprot_C"/>
</dbReference>
<dbReference type="Gene3D" id="2.150.10.10">
    <property type="entry name" value="Serralysin-like metalloprotease, C-terminal"/>
    <property type="match status" value="1"/>
</dbReference>
<sequence>MTRHAIASQRHPAPCAVTTPAQVVFVFDDLHDWQTLAAAAPEGAEVVVLDGWSDGLAQMAAHLQGRSGIGALHVLSHGTPGSLLLGSLQLTAALAAEPAHAQALATIGQALAEEGDILVYGCRAGAGELGANFVQALALVTGAHVAAATGLVGAAHLGGSWALDRQQGAVGTAPLAGLARYQGVLVPNDQTFSIAAQQIGSGAVFDYMGVRYTLAGGSGYDHMVQNPGTYTPTASTYLMLDLGGSGATTVTVSATDGSAFRLKGLSFLVEEDVVSGAPSVDYTLTPQGGTALTFTSDTKYPLYDFSSNTDFYNITSFTFTATGSPKIYVSLDDIDFETPIILPTITSATYDAATGLLSVTGTNMTAGDTIALNKITISGEGGLSRVLTSGTTTATNATTFSATLNAADRAAIDQFINKNGSTSTGGTTFNLAAADDWNTNVTVANTADASNTLTASNVAAPTITGATYNAATGTLSVTGANFVRLNGTDNDIDLTKLTFGGEGGATRTLTTTGVEITDGTSFTVVLNAADKAAINQIANKDGTSPTTTTPVYNLSAAATWAAGSAVGAADLSNPVTVSNVAVPTITSATYNAATGVLLVTGTGFLKLNGTTNDIDVSKLRFVGEGGVDHALTGTSVEIINGTTFSVTLNGADKLAINQIANKSGTLSTGGTTYNLAAAEDWAAGADAAVVVADANSGITVSNVAVPTIANATYDASTGTLVVTGTGFLKLNGATNDIDVSKLGITGQGGTTYPLTTGGVEISSDTQFTVVLSGADQTGLRTVLTANGTQSSGATPYNLVANEDWAAGADAAVVVADLTLNGITVSNAVLPTLSSATYDAATGTLVVTTTGMQTGDAIDATKMTLAGQGGSYLLTADTANTTATSATAFTLTLGAADKLAVNGILNNNGTAAADTTVFNLAGATGWNSTVNAPADTTGNGVTVSNVTAPTITSATFDGATNTLVVTGTGLVRAFGATNDITIGKLTITGEGGGIYALSTSGDVEVTSATSFSITLTGADIAGVSNLLNKNGTSSASTTPYNIAAADDWNSPITGADIADLTGNAITVSNAAPSIQSATYDAATGTLTVSALNMVIGDTIDVSQLSVTGQGGSYALTSANVTAASATSFSITLNAADQLNVNGILNNNGTVSADGTTFNLGANSSWNTSRSSSADATGNGVTVSNVAAPTITSATFDGSTNTLVVTGTGLVRAFGATNDITIGKLTITGEGGGNYALSTSGDVEVTSATSFSITLTGADIAGVSNLLNRNGTSSASTTPYNIAAADDWNSPITGADIADLTGNAITVSNAAPSIQSATYDAATGTLTVSALNMVIGDTIDVSKLNIVGQAGGGSYPLTTANVTASSATSFSVTLNAADKLAVNGLLNKDGTLAADSSVYNVGAQANWNTTRPSASDLTGNAVTVSNVTAPTITSATYDATTHTLAVTGTGLLKSIGATNDITVNKLSITGEGSSHLLSTTGNVEVIDATSFTVTLTGADIAAVQALFNKNGTSSTGGTTYNLAAADDWNSEVTGASIADATSPITVSNVPLPAITSATYDASTGTLAVTGTGFSALAGAANDVLATKFTLTGEGGSTYALTSSTANAEITSATGFTLTLGATDRAAVNQLLNKNGTSSTSTTTYNLAAAEDWAAGADAALVVVDATNAVTASNVAVPTVTSATYDVGTGVLVVTGTGLLGKAGALNDIAAGKLTFTGKAGGTHVLATTADVEITSATSFSLTLDAADKTAVNLLLDKAGTSATDSTTYNIAFAEDWNTGADATVVIADLTGNAITVGGFPSSGGGGTTPPPTTVDGVPVTTTPGPGGSTIITIPVVPPTRPEVPGTTSPLADIPIAKAPDGHPIVTVGLPTGVGLSAEGLTTTTMGSAALAELGFRIERIAGDNPELTNAGQVFFASMPPNEPLTVQILKPSIGAGYDASQPLVITGSDAAGDGKQAIILDARTLPSGTVIQVDNIDFIAVVGNVRLIGGAGQNAASGDGAAQWIVLGPDDDVIHGGGGNDTVGSEAGDDQVHGDAGDDTVFGGAGNDLLSGGTGSDKLNGGTGFDVAIQEGARSDYTVVLEGAGIKLTHTASGVSDWLVDVEQVRFATGPSLTVAHSAAEEAGAYLFQKWLGRDLNQGEGAIIQSLAGKTALEVATLFAQVFPTQTAGKTPAQLLEGMAGAGAIRVDAVRDVLVNGDAANNTITPTLGLARYVDGGAGTDTVVIPATLAQTHIQANANGSFTLQRMTDGAMLDVTRVERVSFSDTKLALDLNGNAGQAAKLLGALAGPGILANKGIVGEVIRLLDAGASSQTIAGLGLQLLGASTPTQVAQTLWTNVTGRAGTDGELKILTDIMAGGTSAAELVVMAANLDLNATRIDLVGLVAKGIEFA</sequence>
<dbReference type="Pfam" id="PF14252">
    <property type="entry name" value="DUF4347"/>
    <property type="match status" value="1"/>
</dbReference>